<accession>A0A6A7A0X5</accession>
<dbReference type="AlphaFoldDB" id="A0A6A7A0X5"/>
<feature type="region of interest" description="Disordered" evidence="1">
    <location>
        <begin position="607"/>
        <end position="685"/>
    </location>
</feature>
<feature type="compositionally biased region" description="Basic and acidic residues" evidence="1">
    <location>
        <begin position="648"/>
        <end position="670"/>
    </location>
</feature>
<feature type="compositionally biased region" description="Polar residues" evidence="1">
    <location>
        <begin position="622"/>
        <end position="647"/>
    </location>
</feature>
<feature type="region of interest" description="Disordered" evidence="1">
    <location>
        <begin position="405"/>
        <end position="454"/>
    </location>
</feature>
<gene>
    <name evidence="3" type="ORF">CC86DRAFT_466693</name>
</gene>
<evidence type="ECO:0000313" key="3">
    <source>
        <dbReference type="EMBL" id="KAF2826911.1"/>
    </source>
</evidence>
<feature type="compositionally biased region" description="Polar residues" evidence="1">
    <location>
        <begin position="675"/>
        <end position="685"/>
    </location>
</feature>
<feature type="chain" id="PRO_5025567609" evidence="2">
    <location>
        <begin position="16"/>
        <end position="776"/>
    </location>
</feature>
<feature type="signal peptide" evidence="2">
    <location>
        <begin position="1"/>
        <end position="15"/>
    </location>
</feature>
<protein>
    <submittedName>
        <fullName evidence="3">Uncharacterized protein</fullName>
    </submittedName>
</protein>
<keyword evidence="4" id="KW-1185">Reference proteome</keyword>
<proteinExistence type="predicted"/>
<keyword evidence="2" id="KW-0732">Signal</keyword>
<organism evidence="3 4">
    <name type="scientific">Ophiobolus disseminans</name>
    <dbReference type="NCBI Taxonomy" id="1469910"/>
    <lineage>
        <taxon>Eukaryota</taxon>
        <taxon>Fungi</taxon>
        <taxon>Dikarya</taxon>
        <taxon>Ascomycota</taxon>
        <taxon>Pezizomycotina</taxon>
        <taxon>Dothideomycetes</taxon>
        <taxon>Pleosporomycetidae</taxon>
        <taxon>Pleosporales</taxon>
        <taxon>Pleosporineae</taxon>
        <taxon>Phaeosphaeriaceae</taxon>
        <taxon>Ophiobolus</taxon>
    </lineage>
</organism>
<dbReference type="Proteomes" id="UP000799424">
    <property type="component" value="Unassembled WGS sequence"/>
</dbReference>
<evidence type="ECO:0000256" key="1">
    <source>
        <dbReference type="SAM" id="MobiDB-lite"/>
    </source>
</evidence>
<evidence type="ECO:0000256" key="2">
    <source>
        <dbReference type="SAM" id="SignalP"/>
    </source>
</evidence>
<dbReference type="OrthoDB" id="5330058at2759"/>
<reference evidence="3" key="1">
    <citation type="journal article" date="2020" name="Stud. Mycol.">
        <title>101 Dothideomycetes genomes: a test case for predicting lifestyles and emergence of pathogens.</title>
        <authorList>
            <person name="Haridas S."/>
            <person name="Albert R."/>
            <person name="Binder M."/>
            <person name="Bloem J."/>
            <person name="Labutti K."/>
            <person name="Salamov A."/>
            <person name="Andreopoulos B."/>
            <person name="Baker S."/>
            <person name="Barry K."/>
            <person name="Bills G."/>
            <person name="Bluhm B."/>
            <person name="Cannon C."/>
            <person name="Castanera R."/>
            <person name="Culley D."/>
            <person name="Daum C."/>
            <person name="Ezra D."/>
            <person name="Gonzalez J."/>
            <person name="Henrissat B."/>
            <person name="Kuo A."/>
            <person name="Liang C."/>
            <person name="Lipzen A."/>
            <person name="Lutzoni F."/>
            <person name="Magnuson J."/>
            <person name="Mondo S."/>
            <person name="Nolan M."/>
            <person name="Ohm R."/>
            <person name="Pangilinan J."/>
            <person name="Park H.-J."/>
            <person name="Ramirez L."/>
            <person name="Alfaro M."/>
            <person name="Sun H."/>
            <person name="Tritt A."/>
            <person name="Yoshinaga Y."/>
            <person name="Zwiers L.-H."/>
            <person name="Turgeon B."/>
            <person name="Goodwin S."/>
            <person name="Spatafora J."/>
            <person name="Crous P."/>
            <person name="Grigoriev I."/>
        </authorList>
    </citation>
    <scope>NUCLEOTIDE SEQUENCE</scope>
    <source>
        <strain evidence="3">CBS 113818</strain>
    </source>
</reference>
<name>A0A6A7A0X5_9PLEO</name>
<sequence length="776" mass="87280">MVVASLLEALAPAAAAWVWHPVASAYSTLHSGRSPATHLRADNPVLPNIAYSVWIVTTWCPCIVTSFDVVGHAHPSPERRDSVQDEVEKIHDLIIKVRLDVVLRRLPADDASSVCGPLMPRVRRSSISVGPAQHLDTVSCWKGLSHQQTLELVAWERVFRDSLASQLKHHLQDGLAAQLLKYSDPMNEALLVPRMLESINPRRPLTMVIDMTSLIHRMIARLYEDDCTDTATNKLTWSMSTGELPSFVYNFVRTHDCITFTSEGPRVTFNVSPSYSNSILTVFGEAQWQLRHTTFSALPTRLSYGDMYSITPQCEETSSDTYLGFSPYKTITTYSASNPSLPLQWDFNHECFHAPVLFHLQYGQSDTLETTLGVKVTTPFHADVRFERVSRYRIKLDVCERNEAGHYENHDNDNPCASAPTPPASHSKPAWVPSYTSTPQSKIMRPATKAPRNQEEAEAFTRVSDSWMASLHFDNHLRMWAYPSIEMERDPPVKRKASRQMASPAKTHGGSFALDKFEHLDLELDTKRRKLEQNDEPDVHMIFPSPSPVSDDVVDTPFANLFTGPMGEAQTSPTSNSPCWFEKLDDTRVRTLPRSFAASLSSTRQTMFPWKSGGEGFPHSPSDGSSSHEISGFSQKSGTSRNSLSQEEIQRNYREFKERNKQNVVEKEHPMAATPDTSRTSLSQEEIQRNYREFEERMKQKAAEKEYYMATIPGFDGVVSPTEDDDNAFERVFLEGSEQSDWESEVSVLSEGMASVCMDHEVSFVAMVAPVGISPD</sequence>
<dbReference type="EMBL" id="MU006225">
    <property type="protein sequence ID" value="KAF2826911.1"/>
    <property type="molecule type" value="Genomic_DNA"/>
</dbReference>
<evidence type="ECO:0000313" key="4">
    <source>
        <dbReference type="Proteomes" id="UP000799424"/>
    </source>
</evidence>